<dbReference type="EMBL" id="MCGN01000001">
    <property type="protein sequence ID" value="ORZ03444.1"/>
    <property type="molecule type" value="Genomic_DNA"/>
</dbReference>
<keyword evidence="4" id="KW-0547">Nucleotide-binding</keyword>
<dbReference type="Pfam" id="PF00271">
    <property type="entry name" value="Helicase_C"/>
    <property type="match status" value="1"/>
</dbReference>
<accession>A0A1X2HVC9</accession>
<protein>
    <recommendedName>
        <fullName evidence="2">RNA helicase</fullName>
        <ecNumber evidence="2">3.6.4.13</ecNumber>
    </recommendedName>
</protein>
<dbReference type="InterPro" id="IPR048333">
    <property type="entry name" value="HA2_WH"/>
</dbReference>
<comment type="caution">
    <text evidence="12">The sequence shown here is derived from an EMBL/GenBank/DDBJ whole genome shotgun (WGS) entry which is preliminary data.</text>
</comment>
<dbReference type="Gene3D" id="1.20.120.1080">
    <property type="match status" value="1"/>
</dbReference>
<name>A0A1X2HVC9_SYNRA</name>
<dbReference type="SMART" id="SM00487">
    <property type="entry name" value="DEXDc"/>
    <property type="match status" value="1"/>
</dbReference>
<dbReference type="GO" id="GO:0045943">
    <property type="term" value="P:positive regulation of transcription by RNA polymerase I"/>
    <property type="evidence" value="ECO:0007669"/>
    <property type="project" value="TreeGrafter"/>
</dbReference>
<dbReference type="PANTHER" id="PTHR18934:SF118">
    <property type="entry name" value="ATP-DEPENDENT RNA HELICASE DHX33"/>
    <property type="match status" value="1"/>
</dbReference>
<keyword evidence="13" id="KW-1185">Reference proteome</keyword>
<organism evidence="12 13">
    <name type="scientific">Syncephalastrum racemosum</name>
    <name type="common">Filamentous fungus</name>
    <dbReference type="NCBI Taxonomy" id="13706"/>
    <lineage>
        <taxon>Eukaryota</taxon>
        <taxon>Fungi</taxon>
        <taxon>Fungi incertae sedis</taxon>
        <taxon>Mucoromycota</taxon>
        <taxon>Mucoromycotina</taxon>
        <taxon>Mucoromycetes</taxon>
        <taxon>Mucorales</taxon>
        <taxon>Syncephalastraceae</taxon>
        <taxon>Syncephalastrum</taxon>
    </lineage>
</organism>
<dbReference type="Gene3D" id="3.40.50.300">
    <property type="entry name" value="P-loop containing nucleotide triphosphate hydrolases"/>
    <property type="match status" value="2"/>
</dbReference>
<dbReference type="SMART" id="SM00847">
    <property type="entry name" value="HA2"/>
    <property type="match status" value="1"/>
</dbReference>
<evidence type="ECO:0000259" key="11">
    <source>
        <dbReference type="PROSITE" id="PS51194"/>
    </source>
</evidence>
<evidence type="ECO:0000256" key="2">
    <source>
        <dbReference type="ARBA" id="ARBA00012552"/>
    </source>
</evidence>
<gene>
    <name evidence="12" type="ORF">BCR43DRAFT_483376</name>
</gene>
<keyword evidence="3" id="KW-0507">mRNA processing</keyword>
<evidence type="ECO:0000313" key="12">
    <source>
        <dbReference type="EMBL" id="ORZ03444.1"/>
    </source>
</evidence>
<evidence type="ECO:0000256" key="7">
    <source>
        <dbReference type="ARBA" id="ARBA00022840"/>
    </source>
</evidence>
<dbReference type="InterPro" id="IPR014001">
    <property type="entry name" value="Helicase_ATP-bd"/>
</dbReference>
<dbReference type="InterPro" id="IPR007502">
    <property type="entry name" value="Helicase-assoc_dom"/>
</dbReference>
<dbReference type="PROSITE" id="PS51192">
    <property type="entry name" value="HELICASE_ATP_BIND_1"/>
    <property type="match status" value="1"/>
</dbReference>
<dbReference type="PANTHER" id="PTHR18934">
    <property type="entry name" value="ATP-DEPENDENT RNA HELICASE"/>
    <property type="match status" value="1"/>
</dbReference>
<evidence type="ECO:0000256" key="6">
    <source>
        <dbReference type="ARBA" id="ARBA00022806"/>
    </source>
</evidence>
<dbReference type="FunFam" id="3.40.50.300:FF:000637">
    <property type="entry name" value="ATP-dependent RNA helicase DHX37/DHR1"/>
    <property type="match status" value="1"/>
</dbReference>
<reference evidence="12 13" key="1">
    <citation type="submission" date="2016-07" db="EMBL/GenBank/DDBJ databases">
        <title>Pervasive Adenine N6-methylation of Active Genes in Fungi.</title>
        <authorList>
            <consortium name="DOE Joint Genome Institute"/>
            <person name="Mondo S.J."/>
            <person name="Dannebaum R.O."/>
            <person name="Kuo R.C."/>
            <person name="Labutti K."/>
            <person name="Haridas S."/>
            <person name="Kuo A."/>
            <person name="Salamov A."/>
            <person name="Ahrendt S.R."/>
            <person name="Lipzen A."/>
            <person name="Sullivan W."/>
            <person name="Andreopoulos W.B."/>
            <person name="Clum A."/>
            <person name="Lindquist E."/>
            <person name="Daum C."/>
            <person name="Ramamoorthy G.K."/>
            <person name="Gryganskyi A."/>
            <person name="Culley D."/>
            <person name="Magnuson J.K."/>
            <person name="James T.Y."/>
            <person name="O'Malley M.A."/>
            <person name="Stajich J.E."/>
            <person name="Spatafora J.W."/>
            <person name="Visel A."/>
            <person name="Grigoriev I.V."/>
        </authorList>
    </citation>
    <scope>NUCLEOTIDE SEQUENCE [LARGE SCALE GENOMIC DNA]</scope>
    <source>
        <strain evidence="12 13">NRRL 2496</strain>
    </source>
</reference>
<evidence type="ECO:0000256" key="3">
    <source>
        <dbReference type="ARBA" id="ARBA00022664"/>
    </source>
</evidence>
<dbReference type="Pfam" id="PF21010">
    <property type="entry name" value="HA2_C"/>
    <property type="match status" value="1"/>
</dbReference>
<dbReference type="Pfam" id="PF00270">
    <property type="entry name" value="DEAD"/>
    <property type="match status" value="1"/>
</dbReference>
<dbReference type="Proteomes" id="UP000242180">
    <property type="component" value="Unassembled WGS sequence"/>
</dbReference>
<keyword evidence="5 12" id="KW-0378">Hydrolase</keyword>
<feature type="domain" description="Helicase C-terminal" evidence="11">
    <location>
        <begin position="241"/>
        <end position="413"/>
    </location>
</feature>
<dbReference type="InterPro" id="IPR011709">
    <property type="entry name" value="DEAD-box_helicase_OB_fold"/>
</dbReference>
<dbReference type="InterPro" id="IPR001650">
    <property type="entry name" value="Helicase_C-like"/>
</dbReference>
<dbReference type="Pfam" id="PF07717">
    <property type="entry name" value="OB_NTP_bind"/>
    <property type="match status" value="1"/>
</dbReference>
<dbReference type="GO" id="GO:0008380">
    <property type="term" value="P:RNA splicing"/>
    <property type="evidence" value="ECO:0007669"/>
    <property type="project" value="UniProtKB-KW"/>
</dbReference>
<dbReference type="GO" id="GO:0006397">
    <property type="term" value="P:mRNA processing"/>
    <property type="evidence" value="ECO:0007669"/>
    <property type="project" value="UniProtKB-KW"/>
</dbReference>
<dbReference type="GO" id="GO:0016787">
    <property type="term" value="F:hydrolase activity"/>
    <property type="evidence" value="ECO:0007669"/>
    <property type="project" value="UniProtKB-KW"/>
</dbReference>
<proteinExistence type="inferred from homology"/>
<keyword evidence="7" id="KW-0067">ATP-binding</keyword>
<dbReference type="FunFam" id="1.20.120.1080:FF:000001">
    <property type="entry name" value="Pre-mRNA-splicing factor ATP-dependent RNA helicase"/>
    <property type="match status" value="1"/>
</dbReference>
<evidence type="ECO:0000256" key="8">
    <source>
        <dbReference type="ARBA" id="ARBA00023187"/>
    </source>
</evidence>
<dbReference type="OMA" id="CHENFLH"/>
<comment type="catalytic activity">
    <reaction evidence="9">
        <text>ATP + H2O = ADP + phosphate + H(+)</text>
        <dbReference type="Rhea" id="RHEA:13065"/>
        <dbReference type="ChEBI" id="CHEBI:15377"/>
        <dbReference type="ChEBI" id="CHEBI:15378"/>
        <dbReference type="ChEBI" id="CHEBI:30616"/>
        <dbReference type="ChEBI" id="CHEBI:43474"/>
        <dbReference type="ChEBI" id="CHEBI:456216"/>
        <dbReference type="EC" id="3.6.4.13"/>
    </reaction>
</comment>
<dbReference type="SUPFAM" id="SSF52540">
    <property type="entry name" value="P-loop containing nucleoside triphosphate hydrolases"/>
    <property type="match status" value="1"/>
</dbReference>
<evidence type="ECO:0000313" key="13">
    <source>
        <dbReference type="Proteomes" id="UP000242180"/>
    </source>
</evidence>
<evidence type="ECO:0000256" key="1">
    <source>
        <dbReference type="ARBA" id="ARBA00008792"/>
    </source>
</evidence>
<dbReference type="OrthoDB" id="10253254at2759"/>
<dbReference type="CDD" id="cd18791">
    <property type="entry name" value="SF2_C_RHA"/>
    <property type="match status" value="1"/>
</dbReference>
<dbReference type="Pfam" id="PF04408">
    <property type="entry name" value="WHD_HA2"/>
    <property type="match status" value="1"/>
</dbReference>
<feature type="domain" description="Helicase ATP-binding" evidence="10">
    <location>
        <begin position="41"/>
        <end position="216"/>
    </location>
</feature>
<evidence type="ECO:0000256" key="4">
    <source>
        <dbReference type="ARBA" id="ARBA00022741"/>
    </source>
</evidence>
<evidence type="ECO:0000256" key="9">
    <source>
        <dbReference type="ARBA" id="ARBA00047984"/>
    </source>
</evidence>
<keyword evidence="8" id="KW-0508">mRNA splicing</keyword>
<comment type="similarity">
    <text evidence="1">Belongs to the DEAD box helicase family. DEAH subfamily.</text>
</comment>
<dbReference type="AlphaFoldDB" id="A0A1X2HVC9"/>
<evidence type="ECO:0000256" key="5">
    <source>
        <dbReference type="ARBA" id="ARBA00022801"/>
    </source>
</evidence>
<dbReference type="SMART" id="SM00490">
    <property type="entry name" value="HELICc"/>
    <property type="match status" value="1"/>
</dbReference>
<dbReference type="FunFam" id="3.40.50.300:FF:000145">
    <property type="entry name" value="probable ATP-dependent RNA helicase DHX40"/>
    <property type="match status" value="1"/>
</dbReference>
<evidence type="ECO:0000259" key="10">
    <source>
        <dbReference type="PROSITE" id="PS51192"/>
    </source>
</evidence>
<sequence>MERQSVPPIANSITKQSERRCLLSASSFQFTPFFSGRDSIIEAIKTNPAVIVMGETGSGKTTQIPQFLLEAGFANKEIGGIAVTQPRRVAAVNLAKRVAEETVTRLGGKVGYTVRFDDTSSSETVIKYLTDGMLLREILSDELLLRYKVIVLDEAHERTLRTDMLFGMIKNIQRVRKEKADEGQNIQELKIVIMSATLDAEKFSEFFNNAKILYVSGRLHPVDTFFTNEPQNDYLDAALVTIFQIHVNSPPGDMLIFLPGQEAIETLTHLVTEYATQLRAKYLKLLACPLFAALPPSQQQKVFDPAPAGTRKVILATNIAETSITIPGIKYVVDCGLAKLRGFNPKIGVESLLLHPISKSSAWQRTGRAGRERAGVCYRLYTEQTFRELEDDTVPEIRRCNLAAAVLSLKASGVQNVLDFEYMDRPSRPSLVRALEELYALGALDDRGELSELGRKMAEFPLDPPFAKVLIKSAEYGCSLEVIAIISLLSVDTIFFTPSDKREQAAEARRKFIHSDGDHLTLLNALKAYWEVKGDPEWCRENFINMRNVRIALEVREQLIRFCERLDIKPNVSCAQDTDLVLKCFLTGFFQNTALLQPDGTYKTVVNSQTIKIHPGSAMFGKRVEGILYNELVFTTKHYVRNVSAIQSAWLPESAPKYFSNKGL</sequence>
<dbReference type="EC" id="3.6.4.13" evidence="2"/>
<dbReference type="FunCoup" id="A0A1X2HVC9">
    <property type="interactions" value="58"/>
</dbReference>
<dbReference type="PROSITE" id="PS51194">
    <property type="entry name" value="HELICASE_CTER"/>
    <property type="match status" value="1"/>
</dbReference>
<dbReference type="InterPro" id="IPR011545">
    <property type="entry name" value="DEAD/DEAH_box_helicase_dom"/>
</dbReference>
<dbReference type="InParanoid" id="A0A1X2HVC9"/>
<dbReference type="GO" id="GO:0003725">
    <property type="term" value="F:double-stranded RNA binding"/>
    <property type="evidence" value="ECO:0007669"/>
    <property type="project" value="TreeGrafter"/>
</dbReference>
<dbReference type="GO" id="GO:0005730">
    <property type="term" value="C:nucleolus"/>
    <property type="evidence" value="ECO:0007669"/>
    <property type="project" value="UniProtKB-ARBA"/>
</dbReference>
<keyword evidence="6" id="KW-0347">Helicase</keyword>
<dbReference type="GO" id="GO:0003724">
    <property type="term" value="F:RNA helicase activity"/>
    <property type="evidence" value="ECO:0007669"/>
    <property type="project" value="UniProtKB-EC"/>
</dbReference>
<dbReference type="STRING" id="13706.A0A1X2HVC9"/>
<dbReference type="GO" id="GO:0005684">
    <property type="term" value="C:U2-type spliceosomal complex"/>
    <property type="evidence" value="ECO:0007669"/>
    <property type="project" value="UniProtKB-ARBA"/>
</dbReference>
<dbReference type="InterPro" id="IPR027417">
    <property type="entry name" value="P-loop_NTPase"/>
</dbReference>
<dbReference type="CDD" id="cd17978">
    <property type="entry name" value="DEXHc_DHX33"/>
    <property type="match status" value="1"/>
</dbReference>
<dbReference type="GO" id="GO:0005524">
    <property type="term" value="F:ATP binding"/>
    <property type="evidence" value="ECO:0007669"/>
    <property type="project" value="UniProtKB-KW"/>
</dbReference>